<gene>
    <name evidence="1" type="ORF">FA95DRAFT_1495191</name>
</gene>
<keyword evidence="2" id="KW-1185">Reference proteome</keyword>
<evidence type="ECO:0000313" key="2">
    <source>
        <dbReference type="Proteomes" id="UP000814033"/>
    </source>
</evidence>
<organism evidence="1 2">
    <name type="scientific">Auriscalpium vulgare</name>
    <dbReference type="NCBI Taxonomy" id="40419"/>
    <lineage>
        <taxon>Eukaryota</taxon>
        <taxon>Fungi</taxon>
        <taxon>Dikarya</taxon>
        <taxon>Basidiomycota</taxon>
        <taxon>Agaricomycotina</taxon>
        <taxon>Agaricomycetes</taxon>
        <taxon>Russulales</taxon>
        <taxon>Auriscalpiaceae</taxon>
        <taxon>Auriscalpium</taxon>
    </lineage>
</organism>
<proteinExistence type="predicted"/>
<reference evidence="1" key="2">
    <citation type="journal article" date="2022" name="New Phytol.">
        <title>Evolutionary transition to the ectomycorrhizal habit in the genomes of a hyperdiverse lineage of mushroom-forming fungi.</title>
        <authorList>
            <person name="Looney B."/>
            <person name="Miyauchi S."/>
            <person name="Morin E."/>
            <person name="Drula E."/>
            <person name="Courty P.E."/>
            <person name="Kohler A."/>
            <person name="Kuo A."/>
            <person name="LaButti K."/>
            <person name="Pangilinan J."/>
            <person name="Lipzen A."/>
            <person name="Riley R."/>
            <person name="Andreopoulos W."/>
            <person name="He G."/>
            <person name="Johnson J."/>
            <person name="Nolan M."/>
            <person name="Tritt A."/>
            <person name="Barry K.W."/>
            <person name="Grigoriev I.V."/>
            <person name="Nagy L.G."/>
            <person name="Hibbett D."/>
            <person name="Henrissat B."/>
            <person name="Matheny P.B."/>
            <person name="Labbe J."/>
            <person name="Martin F.M."/>
        </authorList>
    </citation>
    <scope>NUCLEOTIDE SEQUENCE</scope>
    <source>
        <strain evidence="1">FP105234-sp</strain>
    </source>
</reference>
<evidence type="ECO:0000313" key="1">
    <source>
        <dbReference type="EMBL" id="KAI0045654.1"/>
    </source>
</evidence>
<dbReference type="EMBL" id="MU275945">
    <property type="protein sequence ID" value="KAI0045654.1"/>
    <property type="molecule type" value="Genomic_DNA"/>
</dbReference>
<dbReference type="Proteomes" id="UP000814033">
    <property type="component" value="Unassembled WGS sequence"/>
</dbReference>
<keyword evidence="1" id="KW-0378">Hydrolase</keyword>
<reference evidence="1" key="1">
    <citation type="submission" date="2021-02" db="EMBL/GenBank/DDBJ databases">
        <authorList>
            <consortium name="DOE Joint Genome Institute"/>
            <person name="Ahrendt S."/>
            <person name="Looney B.P."/>
            <person name="Miyauchi S."/>
            <person name="Morin E."/>
            <person name="Drula E."/>
            <person name="Courty P.E."/>
            <person name="Chicoki N."/>
            <person name="Fauchery L."/>
            <person name="Kohler A."/>
            <person name="Kuo A."/>
            <person name="Labutti K."/>
            <person name="Pangilinan J."/>
            <person name="Lipzen A."/>
            <person name="Riley R."/>
            <person name="Andreopoulos W."/>
            <person name="He G."/>
            <person name="Johnson J."/>
            <person name="Barry K.W."/>
            <person name="Grigoriev I.V."/>
            <person name="Nagy L."/>
            <person name="Hibbett D."/>
            <person name="Henrissat B."/>
            <person name="Matheny P.B."/>
            <person name="Labbe J."/>
            <person name="Martin F."/>
        </authorList>
    </citation>
    <scope>NUCLEOTIDE SEQUENCE</scope>
    <source>
        <strain evidence="1">FP105234-sp</strain>
    </source>
</reference>
<protein>
    <submittedName>
        <fullName evidence="1">Glycoside hydrolase family 28 protein</fullName>
    </submittedName>
</protein>
<accession>A0ACB8RN24</accession>
<sequence>MQSQLLILVLACFVFAAEACTGSIYSLSDVSSAVQCTTVNIYKFTVPAGQTFSLTLATETTVNMLGDVTFGNQSWAGPLFQIRCVRHPVNGNGYTFNGNGPYYWDGLGTNGGITKPHPMIKILISGTFQNVKVLNSPAQVYSVSNPASLVMTSLTIDNSLGDSSNSQSNGLPAGHNTDGFDVSTTNLVISNSVVKNQDDCIAINRGSNIVFTGNTCSGGHGISIGSITSNVVVNDITVSDNTITNSDQAIRIKTDSTATNSSVYNIAYSGNKGSGLRRFGLLIDQSYPNTLSTPGTGVKLSAISFAGQTTSLSVNGSADRVAVNCGSGACTGTWDWSGLKVTGGVAGPIYNFSGISGFSQ</sequence>
<comment type="caution">
    <text evidence="1">The sequence shown here is derived from an EMBL/GenBank/DDBJ whole genome shotgun (WGS) entry which is preliminary data.</text>
</comment>
<name>A0ACB8RN24_9AGAM</name>